<dbReference type="WBParaSite" id="DME_0000485601-mRNA-1">
    <property type="protein sequence ID" value="DME_0000485601-mRNA-1"/>
    <property type="gene ID" value="DME_0000485601"/>
</dbReference>
<dbReference type="PANTHER" id="PTHR23113:SF249">
    <property type="entry name" value="RAP GUANINE NUCLEOTIDE EXCHANGE FACTOR 6"/>
    <property type="match status" value="1"/>
</dbReference>
<dbReference type="InterPro" id="IPR001478">
    <property type="entry name" value="PDZ"/>
</dbReference>
<reference evidence="13" key="1">
    <citation type="submission" date="2016-04" db="UniProtKB">
        <authorList>
            <consortium name="WormBaseParasite"/>
        </authorList>
    </citation>
    <scope>IDENTIFICATION</scope>
</reference>
<feature type="compositionally biased region" description="Acidic residues" evidence="4">
    <location>
        <begin position="299"/>
        <end position="308"/>
    </location>
</feature>
<feature type="region of interest" description="Disordered" evidence="4">
    <location>
        <begin position="266"/>
        <end position="315"/>
    </location>
</feature>
<dbReference type="InterPro" id="IPR023578">
    <property type="entry name" value="Ras_GEF_dom_sf"/>
</dbReference>
<evidence type="ECO:0000256" key="1">
    <source>
        <dbReference type="ARBA" id="ARBA00010829"/>
    </source>
</evidence>
<evidence type="ECO:0000259" key="6">
    <source>
        <dbReference type="PROSITE" id="PS50042"/>
    </source>
</evidence>
<dbReference type="PROSITE" id="PS00720">
    <property type="entry name" value="RASGEF"/>
    <property type="match status" value="1"/>
</dbReference>
<feature type="region of interest" description="Disordered" evidence="4">
    <location>
        <begin position="172"/>
        <end position="208"/>
    </location>
</feature>
<dbReference type="SMART" id="SM00228">
    <property type="entry name" value="PDZ"/>
    <property type="match status" value="1"/>
</dbReference>
<dbReference type="PANTHER" id="PTHR23113">
    <property type="entry name" value="GUANINE NUCLEOTIDE EXCHANGE FACTOR"/>
    <property type="match status" value="1"/>
</dbReference>
<feature type="domain" description="Ras-GEF" evidence="5">
    <location>
        <begin position="957"/>
        <end position="1184"/>
    </location>
</feature>
<dbReference type="InterPro" id="IPR000651">
    <property type="entry name" value="Ras-like_Gua-exchang_fac_N"/>
</dbReference>
<dbReference type="PROSITE" id="PS50212">
    <property type="entry name" value="RASGEF_NTER"/>
    <property type="match status" value="1"/>
</dbReference>
<dbReference type="PROSITE" id="PS50106">
    <property type="entry name" value="PDZ"/>
    <property type="match status" value="1"/>
</dbReference>
<evidence type="ECO:0000313" key="10">
    <source>
        <dbReference type="EMBL" id="VDN58766.1"/>
    </source>
</evidence>
<feature type="domain" description="PDZ" evidence="7">
    <location>
        <begin position="600"/>
        <end position="669"/>
    </location>
</feature>
<dbReference type="GO" id="GO:0016324">
    <property type="term" value="C:apical plasma membrane"/>
    <property type="evidence" value="ECO:0007669"/>
    <property type="project" value="TreeGrafter"/>
</dbReference>
<reference evidence="10 12" key="2">
    <citation type="submission" date="2018-11" db="EMBL/GenBank/DDBJ databases">
        <authorList>
            <consortium name="Pathogen Informatics"/>
        </authorList>
    </citation>
    <scope>NUCLEOTIDE SEQUENCE [LARGE SCALE GENOMIC DNA]</scope>
</reference>
<dbReference type="InterPro" id="IPR018490">
    <property type="entry name" value="cNMP-bd_dom_sf"/>
</dbReference>
<gene>
    <name evidence="10" type="ORF">DME_LOCUS8739</name>
</gene>
<feature type="compositionally biased region" description="Polar residues" evidence="4">
    <location>
        <begin position="266"/>
        <end position="278"/>
    </location>
</feature>
<keyword evidence="2 3" id="KW-0344">Guanine-nucleotide releasing factor</keyword>
<dbReference type="Gene3D" id="1.10.840.10">
    <property type="entry name" value="Ras guanine-nucleotide exchange factors catalytic domain"/>
    <property type="match status" value="1"/>
</dbReference>
<dbReference type="SUPFAM" id="SSF48366">
    <property type="entry name" value="Ras GEF"/>
    <property type="match status" value="1"/>
</dbReference>
<dbReference type="CDD" id="cd00038">
    <property type="entry name" value="CAP_ED"/>
    <property type="match status" value="2"/>
</dbReference>
<name>A0A158Q4H6_DRAME</name>
<protein>
    <submittedName>
        <fullName evidence="13">Rap guanine nucleotide exchange factor 2</fullName>
    </submittedName>
</protein>
<dbReference type="SMART" id="SM00147">
    <property type="entry name" value="RasGEF"/>
    <property type="match status" value="1"/>
</dbReference>
<dbReference type="GO" id="GO:0005085">
    <property type="term" value="F:guanyl-nucleotide exchange factor activity"/>
    <property type="evidence" value="ECO:0007669"/>
    <property type="project" value="UniProtKB-KW"/>
</dbReference>
<dbReference type="Gene3D" id="3.10.20.90">
    <property type="entry name" value="Phosphatidylinositol 3-kinase Catalytic Subunit, Chain A, domain 1"/>
    <property type="match status" value="1"/>
</dbReference>
<dbReference type="InterPro" id="IPR000159">
    <property type="entry name" value="RA_dom"/>
</dbReference>
<evidence type="ECO:0000313" key="12">
    <source>
        <dbReference type="Proteomes" id="UP000274756"/>
    </source>
</evidence>
<feature type="domain" description="Cyclic nucleotide-binding" evidence="6">
    <location>
        <begin position="350"/>
        <end position="431"/>
    </location>
</feature>
<dbReference type="EMBL" id="UYYG01001171">
    <property type="protein sequence ID" value="VDN58766.1"/>
    <property type="molecule type" value="Genomic_DNA"/>
</dbReference>
<dbReference type="Gene3D" id="1.20.870.10">
    <property type="entry name" value="Son of sevenless (SoS) protein Chain: S domain 1"/>
    <property type="match status" value="1"/>
</dbReference>
<keyword evidence="12" id="KW-1185">Reference proteome</keyword>
<feature type="compositionally biased region" description="Low complexity" evidence="4">
    <location>
        <begin position="173"/>
        <end position="183"/>
    </location>
</feature>
<dbReference type="PROSITE" id="PS50009">
    <property type="entry name" value="RASGEF_CAT"/>
    <property type="match status" value="1"/>
</dbReference>
<dbReference type="PROSITE" id="PS50042">
    <property type="entry name" value="CNMP_BINDING_3"/>
    <property type="match status" value="2"/>
</dbReference>
<accession>A0A158Q4H6</accession>
<evidence type="ECO:0000259" key="7">
    <source>
        <dbReference type="PROSITE" id="PS50106"/>
    </source>
</evidence>
<dbReference type="Proteomes" id="UP000038040">
    <property type="component" value="Unplaced"/>
</dbReference>
<dbReference type="SMART" id="SM00229">
    <property type="entry name" value="RasGEFN"/>
    <property type="match status" value="1"/>
</dbReference>
<dbReference type="InterPro" id="IPR036964">
    <property type="entry name" value="RASGEF_cat_dom_sf"/>
</dbReference>
<feature type="region of interest" description="Disordered" evidence="4">
    <location>
        <begin position="1244"/>
        <end position="1268"/>
    </location>
</feature>
<dbReference type="GO" id="GO:0007265">
    <property type="term" value="P:Ras protein signal transduction"/>
    <property type="evidence" value="ECO:0007669"/>
    <property type="project" value="TreeGrafter"/>
</dbReference>
<evidence type="ECO:0000256" key="3">
    <source>
        <dbReference type="PROSITE-ProRule" id="PRU00168"/>
    </source>
</evidence>
<dbReference type="SUPFAM" id="SSF51206">
    <property type="entry name" value="cAMP-binding domain-like"/>
    <property type="match status" value="2"/>
</dbReference>
<comment type="similarity">
    <text evidence="1">Belongs to the RAPGEF2 family.</text>
</comment>
<dbReference type="AlphaFoldDB" id="A0A158Q4H6"/>
<dbReference type="InterPro" id="IPR036034">
    <property type="entry name" value="PDZ_sf"/>
</dbReference>
<dbReference type="InterPro" id="IPR014710">
    <property type="entry name" value="RmlC-like_jellyroll"/>
</dbReference>
<sequence>MDNYNRSFFEAISKTPSSRTNQDLRTIYCNLRRLDIFHNLNDDPLKAICRTARYEQFPSNFILFRRGQVATCWYILLSGSVFIDSQIYLPYECFGKRNGLNYRRISDCVLLQQSEMIVIDYPDVKHILVNQEQNNSTLRNNDDTVSSRKAVHSLNLNPVQSSTSSVESALLYNSNNNNNNHSSDLPPAPLPPQRMRKNNTSRMPHTSVLPSSSLTVFINRSNNNSIMHEMHDSDADRGYKSQIYLNGLSTTDEPILTVKHRTYKSNSLGGSNISRGRLSSTASSSTNDDDLHGLPETAVDSEEEDDESCPSHDSYHELKDSVRECLEKEPSERNSDDLCILLDFMQHMSALASLPLSIKKQLCLKMVFAVVAEAGTVVMHHNERLDAWSVIVNGQVEVIYPTGERYEYKLGDSFGAKPIFTPQYHVGEMRTLVDDCEFVLVEHHDYCSIMSTIGEHIERQSDLLTGEIVSETERRAFGTQIGQILIKANKDKLIEHLIEERDSVMDAYYVEDFLLMYRVFITDPTMIFEKLMHWFAEIILRDKVARIVLLWVNNHYNDFECNSEMLELLDRFEQALERDQMFSQQSLLNIACSVKSRARTLTYTRSNRDQPLTFSIIGGKENGSSGIFISNVQESSYADKIGLKRGDQIIEVNGQTFKGINLSRALEILHSNTHISLVVKSNSLGFKEIITLSERAIDVIDASDTKSVLIAGRITKNKLFQSNHASMANMVGIIHEDDSRHNSSSHSSRSRNIIAGIMTKSSVMDKIVTMLKSLPNNNSIDNLLDDDRNVESVRMNALRTSRSNPDIANHSIVSGNMIDTGIAHYYQPMHSTCPEHVLKIYRADQSFKYLTVYKETTAQNVVQLALQEFGMNSDAGSLEWSLCETTVTSGGVIKQRRLPDQLSNLAERIQLNSRYYLKNNSRRRKRYSFYFRSDPLVPDELAPEILKEAEVQLLQLNAQILAAQLTLQDFAVFSSIEPTEYVDNLFNLETRYGWPKLTEFEQLFNKEMWWVATEICRERNLQRRAKLVKKFIKVARYCRDFRNFNSMFAIMSGLSKPPVRRLHLTWERVPTKYVKTFEDIQHLVDPSRNMSKYRQLISLVSQEPPIIPIYPVLKKDLTFSHEGNPTYCEKLVNFEKLRMIAKAVRCVTKLCSAPYEIGAMARQSGGNVSDALLHMNSFDNGNIKVATMRKISSSTVKGSMQPRKKMYEQALMVRKVKSYLSNIGVIDCETELDRLSLECEAGNNSSNINRRRVPSPSPSSLSSVSSTSDQRKFAAPKFGVESPQAVQKMLSLVQNSRMKQQNVILGSALTQITASPVQSPIIPSKGARMRSAPVSLKRIPSLNLSRPVSNIVSDIQPVDLTAESSSVTNLYSSVISNSGKIFYLLIFHMKFHML</sequence>
<dbReference type="Gene3D" id="2.30.42.10">
    <property type="match status" value="1"/>
</dbReference>
<organism evidence="11 13">
    <name type="scientific">Dracunculus medinensis</name>
    <name type="common">Guinea worm</name>
    <dbReference type="NCBI Taxonomy" id="318479"/>
    <lineage>
        <taxon>Eukaryota</taxon>
        <taxon>Metazoa</taxon>
        <taxon>Ecdysozoa</taxon>
        <taxon>Nematoda</taxon>
        <taxon>Chromadorea</taxon>
        <taxon>Rhabditida</taxon>
        <taxon>Spirurina</taxon>
        <taxon>Dracunculoidea</taxon>
        <taxon>Dracunculidae</taxon>
        <taxon>Dracunculus</taxon>
    </lineage>
</organism>
<feature type="compositionally biased region" description="Low complexity" evidence="4">
    <location>
        <begin position="1258"/>
        <end position="1268"/>
    </location>
</feature>
<evidence type="ECO:0000256" key="2">
    <source>
        <dbReference type="ARBA" id="ARBA00022658"/>
    </source>
</evidence>
<evidence type="ECO:0000259" key="5">
    <source>
        <dbReference type="PROSITE" id="PS50009"/>
    </source>
</evidence>
<dbReference type="Pfam" id="PF00788">
    <property type="entry name" value="RA"/>
    <property type="match status" value="1"/>
</dbReference>
<dbReference type="InterPro" id="IPR029071">
    <property type="entry name" value="Ubiquitin-like_domsf"/>
</dbReference>
<dbReference type="Gene3D" id="2.60.120.10">
    <property type="entry name" value="Jelly Rolls"/>
    <property type="match status" value="2"/>
</dbReference>
<evidence type="ECO:0000259" key="8">
    <source>
        <dbReference type="PROSITE" id="PS50200"/>
    </source>
</evidence>
<dbReference type="SMART" id="SM00314">
    <property type="entry name" value="RA"/>
    <property type="match status" value="1"/>
</dbReference>
<dbReference type="InterPro" id="IPR001895">
    <property type="entry name" value="RASGEF_cat_dom"/>
</dbReference>
<dbReference type="InterPro" id="IPR019804">
    <property type="entry name" value="Ras_G-nucl-exch_fac_CS"/>
</dbReference>
<feature type="domain" description="Ras-associating" evidence="8">
    <location>
        <begin position="834"/>
        <end position="922"/>
    </location>
</feature>
<dbReference type="PROSITE" id="PS50200">
    <property type="entry name" value="RA"/>
    <property type="match status" value="1"/>
</dbReference>
<dbReference type="InterPro" id="IPR000595">
    <property type="entry name" value="cNMP-bd_dom"/>
</dbReference>
<dbReference type="CDD" id="cd06224">
    <property type="entry name" value="REM"/>
    <property type="match status" value="1"/>
</dbReference>
<dbReference type="Pfam" id="PF00618">
    <property type="entry name" value="RasGEF_N"/>
    <property type="match status" value="1"/>
</dbReference>
<dbReference type="CDD" id="cd01785">
    <property type="entry name" value="RA_PDZ-GEF1"/>
    <property type="match status" value="1"/>
</dbReference>
<dbReference type="InterPro" id="IPR008937">
    <property type="entry name" value="Ras-like_GEF"/>
</dbReference>
<dbReference type="OrthoDB" id="21144at2759"/>
<dbReference type="Pfam" id="PF00617">
    <property type="entry name" value="RasGEF"/>
    <property type="match status" value="1"/>
</dbReference>
<dbReference type="SMART" id="SM00100">
    <property type="entry name" value="cNMP"/>
    <property type="match status" value="2"/>
</dbReference>
<dbReference type="SUPFAM" id="SSF54236">
    <property type="entry name" value="Ubiquitin-like"/>
    <property type="match status" value="1"/>
</dbReference>
<dbReference type="SUPFAM" id="SSF50156">
    <property type="entry name" value="PDZ domain-like"/>
    <property type="match status" value="1"/>
</dbReference>
<evidence type="ECO:0000313" key="13">
    <source>
        <dbReference type="WBParaSite" id="DME_0000485601-mRNA-1"/>
    </source>
</evidence>
<dbReference type="CDD" id="cd00155">
    <property type="entry name" value="RasGEF"/>
    <property type="match status" value="1"/>
</dbReference>
<dbReference type="Proteomes" id="UP000274756">
    <property type="component" value="Unassembled WGS sequence"/>
</dbReference>
<evidence type="ECO:0000259" key="9">
    <source>
        <dbReference type="PROSITE" id="PS50212"/>
    </source>
</evidence>
<evidence type="ECO:0000313" key="11">
    <source>
        <dbReference type="Proteomes" id="UP000038040"/>
    </source>
</evidence>
<proteinExistence type="inferred from homology"/>
<feature type="domain" description="N-terminal Ras-GEF" evidence="9">
    <location>
        <begin position="481"/>
        <end position="599"/>
    </location>
</feature>
<evidence type="ECO:0000256" key="4">
    <source>
        <dbReference type="SAM" id="MobiDB-lite"/>
    </source>
</evidence>
<dbReference type="Pfam" id="PF00595">
    <property type="entry name" value="PDZ"/>
    <property type="match status" value="1"/>
</dbReference>
<feature type="domain" description="Cyclic nucleotide-binding" evidence="6">
    <location>
        <begin position="36"/>
        <end position="83"/>
    </location>
</feature>
<dbReference type="STRING" id="318479.A0A158Q4H6"/>